<comment type="caution">
    <text evidence="2">The sequence shown here is derived from an EMBL/GenBank/DDBJ whole genome shotgun (WGS) entry which is preliminary data.</text>
</comment>
<feature type="region of interest" description="Disordered" evidence="1">
    <location>
        <begin position="81"/>
        <end position="115"/>
    </location>
</feature>
<accession>A0AAN7Y8T5</accession>
<gene>
    <name evidence="2" type="ORF">PBY51_018701</name>
</gene>
<keyword evidence="3" id="KW-1185">Reference proteome</keyword>
<reference evidence="2 3" key="1">
    <citation type="journal article" date="2023" name="Genes (Basel)">
        <title>Chromosome-Level Genome Assembly and Circadian Gene Repertoire of the Patagonia Blennie Eleginops maclovinus-The Closest Ancestral Proxy of Antarctic Cryonotothenioids.</title>
        <authorList>
            <person name="Cheng C.C."/>
            <person name="Rivera-Colon A.G."/>
            <person name="Minhas B.F."/>
            <person name="Wilson L."/>
            <person name="Rayamajhi N."/>
            <person name="Vargas-Chacoff L."/>
            <person name="Catchen J.M."/>
        </authorList>
    </citation>
    <scope>NUCLEOTIDE SEQUENCE [LARGE SCALE GENOMIC DNA]</scope>
    <source>
        <strain evidence="2">JMC-PN-2008</strain>
    </source>
</reference>
<protein>
    <submittedName>
        <fullName evidence="2">Uncharacterized protein</fullName>
    </submittedName>
</protein>
<dbReference type="AlphaFoldDB" id="A0AAN7Y8T5"/>
<name>A0AAN7Y8T5_ELEMC</name>
<evidence type="ECO:0000313" key="2">
    <source>
        <dbReference type="EMBL" id="KAK5873681.1"/>
    </source>
</evidence>
<organism evidence="2 3">
    <name type="scientific">Eleginops maclovinus</name>
    <name type="common">Patagonian blennie</name>
    <name type="synonym">Eleginus maclovinus</name>
    <dbReference type="NCBI Taxonomy" id="56733"/>
    <lineage>
        <taxon>Eukaryota</taxon>
        <taxon>Metazoa</taxon>
        <taxon>Chordata</taxon>
        <taxon>Craniata</taxon>
        <taxon>Vertebrata</taxon>
        <taxon>Euteleostomi</taxon>
        <taxon>Actinopterygii</taxon>
        <taxon>Neopterygii</taxon>
        <taxon>Teleostei</taxon>
        <taxon>Neoteleostei</taxon>
        <taxon>Acanthomorphata</taxon>
        <taxon>Eupercaria</taxon>
        <taxon>Perciformes</taxon>
        <taxon>Notothenioidei</taxon>
        <taxon>Eleginopidae</taxon>
        <taxon>Eleginops</taxon>
    </lineage>
</organism>
<feature type="compositionally biased region" description="Basic and acidic residues" evidence="1">
    <location>
        <begin position="106"/>
        <end position="115"/>
    </location>
</feature>
<dbReference type="EMBL" id="JAUZQC010000003">
    <property type="protein sequence ID" value="KAK5873681.1"/>
    <property type="molecule type" value="Genomic_DNA"/>
</dbReference>
<proteinExistence type="predicted"/>
<sequence>MQTLFWLDGLFWWSHPCGDRKPSLPSRGKRQALAAGRKGLSVTPRCPALCGPSVGDNELSVQAASLPFECGEEMRQDDIESMKAEVPVTPPELTRWSGRKKGQRRGTREMSKGAD</sequence>
<evidence type="ECO:0000313" key="3">
    <source>
        <dbReference type="Proteomes" id="UP001346869"/>
    </source>
</evidence>
<reference evidence="2 3" key="2">
    <citation type="journal article" date="2023" name="Mol. Biol. Evol.">
        <title>Genomics of Secondarily Temperate Adaptation in the Only Non-Antarctic Icefish.</title>
        <authorList>
            <person name="Rivera-Colon A.G."/>
            <person name="Rayamajhi N."/>
            <person name="Minhas B.F."/>
            <person name="Madrigal G."/>
            <person name="Bilyk K.T."/>
            <person name="Yoon V."/>
            <person name="Hune M."/>
            <person name="Gregory S."/>
            <person name="Cheng C.H.C."/>
            <person name="Catchen J.M."/>
        </authorList>
    </citation>
    <scope>NUCLEOTIDE SEQUENCE [LARGE SCALE GENOMIC DNA]</scope>
    <source>
        <strain evidence="2">JMC-PN-2008</strain>
    </source>
</reference>
<dbReference type="Proteomes" id="UP001346869">
    <property type="component" value="Unassembled WGS sequence"/>
</dbReference>
<evidence type="ECO:0000256" key="1">
    <source>
        <dbReference type="SAM" id="MobiDB-lite"/>
    </source>
</evidence>